<dbReference type="EMBL" id="BDGX01000052">
    <property type="protein sequence ID" value="GAV55869.1"/>
    <property type="molecule type" value="Genomic_DNA"/>
</dbReference>
<feature type="region of interest" description="Disordered" evidence="1">
    <location>
        <begin position="69"/>
        <end position="88"/>
    </location>
</feature>
<dbReference type="AlphaFoldDB" id="A0A1Q3AJG0"/>
<dbReference type="OrthoDB" id="4036442at2759"/>
<accession>A0A1Q3AJG0</accession>
<name>A0A1Q3AJG0_ZYGRO</name>
<gene>
    <name evidence="2" type="ORF">ZYGR_0AZ00400</name>
</gene>
<reference evidence="2 3" key="1">
    <citation type="submission" date="2016-08" db="EMBL/GenBank/DDBJ databases">
        <title>Draft genome sequence of allopolyploid Zygosaccharomyces rouxii.</title>
        <authorList>
            <person name="Watanabe J."/>
            <person name="Uehara K."/>
            <person name="Mogi Y."/>
            <person name="Tsukioka Y."/>
        </authorList>
    </citation>
    <scope>NUCLEOTIDE SEQUENCE [LARGE SCALE GENOMIC DNA]</scope>
    <source>
        <strain evidence="2 3">NBRC 110957</strain>
    </source>
</reference>
<sequence length="267" mass="30708">MSSNKADGANDTLFPLHQIDQDMVFEDKKNILLSNQIILFVLNTSHYMTDLIYALYFLSFCEREDINDSNSSSGTRHSHSGSEEHKRDVAEQLAEIRKQLYALVYQVRTNFRQLLDDCRKTRVDSAPKFRSLVDWNLVCVLGVINDLLISEMKHISTPLSAQLHNCMLGFANLYQFLKKIPLQHQYQITKPQLDVLLQALGVELIPSWKLQLDLLNYRLFSTLACNESIVSEYRKSTGDYDTNVKNGEGFRVLVNWLKDEIIGDVTL</sequence>
<evidence type="ECO:0000256" key="1">
    <source>
        <dbReference type="SAM" id="MobiDB-lite"/>
    </source>
</evidence>
<protein>
    <submittedName>
        <fullName evidence="2">Uncharacterized protein</fullName>
    </submittedName>
</protein>
<comment type="caution">
    <text evidence="2">The sequence shown here is derived from an EMBL/GenBank/DDBJ whole genome shotgun (WGS) entry which is preliminary data.</text>
</comment>
<evidence type="ECO:0000313" key="2">
    <source>
        <dbReference type="EMBL" id="GAV55869.1"/>
    </source>
</evidence>
<proteinExistence type="predicted"/>
<dbReference type="Proteomes" id="UP000187013">
    <property type="component" value="Unassembled WGS sequence"/>
</dbReference>
<evidence type="ECO:0000313" key="3">
    <source>
        <dbReference type="Proteomes" id="UP000187013"/>
    </source>
</evidence>
<organism evidence="2 3">
    <name type="scientific">Zygosaccharomyces rouxii</name>
    <dbReference type="NCBI Taxonomy" id="4956"/>
    <lineage>
        <taxon>Eukaryota</taxon>
        <taxon>Fungi</taxon>
        <taxon>Dikarya</taxon>
        <taxon>Ascomycota</taxon>
        <taxon>Saccharomycotina</taxon>
        <taxon>Saccharomycetes</taxon>
        <taxon>Saccharomycetales</taxon>
        <taxon>Saccharomycetaceae</taxon>
        <taxon>Zygosaccharomyces</taxon>
    </lineage>
</organism>